<dbReference type="PROSITE" id="PS50931">
    <property type="entry name" value="HTH_LYSR"/>
    <property type="match status" value="1"/>
</dbReference>
<dbReference type="GO" id="GO:0009086">
    <property type="term" value="P:methionine biosynthetic process"/>
    <property type="evidence" value="ECO:0007669"/>
    <property type="project" value="UniProtKB-KW"/>
</dbReference>
<evidence type="ECO:0000256" key="8">
    <source>
        <dbReference type="ARBA" id="ARBA00023125"/>
    </source>
</evidence>
<evidence type="ECO:0000256" key="7">
    <source>
        <dbReference type="ARBA" id="ARBA00023015"/>
    </source>
</evidence>
<dbReference type="InterPro" id="IPR036388">
    <property type="entry name" value="WH-like_DNA-bd_sf"/>
</dbReference>
<name>K6YAC4_9ALTE</name>
<dbReference type="OrthoDB" id="155872at2"/>
<dbReference type="InterPro" id="IPR037406">
    <property type="entry name" value="MetR_PBP2"/>
</dbReference>
<sequence length="295" mass="33460">MLERQHLQILKAISLKGTVTGAAADLFLTQSALSHAIKKLEKQFDVKVWNKEGRRVRLTQAGELLLGFANRIMPQFEHTELQLQQIAKGDRGILRIGMECHPCYQWLLKVVQPFMQNFPDIDIDVKQQFQFGALGALLEYDIDMIITPDPLQHNAISYQAVFDYEHVLAVCGKSVLSHKEYVVPSDIANQVLITYPVEQTRLDIFSRFLTPAGASVKRHKIIETTEIMLQMVAANRGVAALPRWLVEVFQKDLDIKGVSLGKTKMMKSIYLGTRNADKMPAYIQSFKQLAKETSF</sequence>
<keyword evidence="11" id="KW-0486">Methionine biosynthesis</keyword>
<dbReference type="RefSeq" id="WP_006012957.1">
    <property type="nucleotide sequence ID" value="NZ_BAEQ01000050.1"/>
</dbReference>
<keyword evidence="8" id="KW-0238">DNA-binding</keyword>
<feature type="domain" description="HTH lysR-type" evidence="12">
    <location>
        <begin position="1"/>
        <end position="59"/>
    </location>
</feature>
<evidence type="ECO:0000259" key="12">
    <source>
        <dbReference type="PROSITE" id="PS50931"/>
    </source>
</evidence>
<dbReference type="SUPFAM" id="SSF46785">
    <property type="entry name" value="Winged helix' DNA-binding domain"/>
    <property type="match status" value="1"/>
</dbReference>
<reference evidence="14" key="1">
    <citation type="journal article" date="2014" name="Environ. Microbiol.">
        <title>Comparative genomics of the marine bacterial genus Glaciecola reveals the high degree of genomic diversity and genomic characteristic for cold adaptation.</title>
        <authorList>
            <person name="Qin Q.L."/>
            <person name="Xie B.B."/>
            <person name="Yu Y."/>
            <person name="Shu Y.L."/>
            <person name="Rong J.C."/>
            <person name="Zhang Y.J."/>
            <person name="Zhao D.L."/>
            <person name="Chen X.L."/>
            <person name="Zhang X.Y."/>
            <person name="Chen B."/>
            <person name="Zhou B.C."/>
            <person name="Zhang Y.Z."/>
        </authorList>
    </citation>
    <scope>NUCLEOTIDE SEQUENCE [LARGE SCALE GENOMIC DNA]</scope>
    <source>
        <strain evidence="14">ACAM 615</strain>
    </source>
</reference>
<dbReference type="Pfam" id="PF03466">
    <property type="entry name" value="LysR_substrate"/>
    <property type="match status" value="1"/>
</dbReference>
<dbReference type="GO" id="GO:0005737">
    <property type="term" value="C:cytoplasm"/>
    <property type="evidence" value="ECO:0007669"/>
    <property type="project" value="UniProtKB-SubCell"/>
</dbReference>
<comment type="caution">
    <text evidence="13">The sequence shown here is derived from an EMBL/GenBank/DDBJ whole genome shotgun (WGS) entry which is preliminary data.</text>
</comment>
<keyword evidence="14" id="KW-1185">Reference proteome</keyword>
<evidence type="ECO:0000256" key="2">
    <source>
        <dbReference type="ARBA" id="ARBA00009437"/>
    </source>
</evidence>
<dbReference type="InterPro" id="IPR000847">
    <property type="entry name" value="LysR_HTH_N"/>
</dbReference>
<keyword evidence="6" id="KW-0028">Amino-acid biosynthesis</keyword>
<evidence type="ECO:0000256" key="10">
    <source>
        <dbReference type="ARBA" id="ARBA00023163"/>
    </source>
</evidence>
<evidence type="ECO:0000256" key="11">
    <source>
        <dbReference type="ARBA" id="ARBA00023167"/>
    </source>
</evidence>
<evidence type="ECO:0000256" key="9">
    <source>
        <dbReference type="ARBA" id="ARBA00023159"/>
    </source>
</evidence>
<keyword evidence="7" id="KW-0805">Transcription regulation</keyword>
<dbReference type="Gene3D" id="3.40.190.10">
    <property type="entry name" value="Periplasmic binding protein-like II"/>
    <property type="match status" value="1"/>
</dbReference>
<comment type="subcellular location">
    <subcellularLocation>
        <location evidence="1">Cytoplasm</location>
    </subcellularLocation>
</comment>
<dbReference type="InterPro" id="IPR005119">
    <property type="entry name" value="LysR_subst-bd"/>
</dbReference>
<dbReference type="Pfam" id="PF00126">
    <property type="entry name" value="HTH_1"/>
    <property type="match status" value="1"/>
</dbReference>
<dbReference type="SUPFAM" id="SSF53850">
    <property type="entry name" value="Periplasmic binding protein-like II"/>
    <property type="match status" value="1"/>
</dbReference>
<dbReference type="STRING" id="1121922.GCA_000428905_00333"/>
<dbReference type="AlphaFoldDB" id="K6YAC4"/>
<keyword evidence="5" id="KW-0678">Repressor</keyword>
<evidence type="ECO:0000313" key="13">
    <source>
        <dbReference type="EMBL" id="GAC29699.1"/>
    </source>
</evidence>
<keyword evidence="4" id="KW-0963">Cytoplasm</keyword>
<dbReference type="EMBL" id="BAEQ01000050">
    <property type="protein sequence ID" value="GAC29699.1"/>
    <property type="molecule type" value="Genomic_DNA"/>
</dbReference>
<evidence type="ECO:0000256" key="4">
    <source>
        <dbReference type="ARBA" id="ARBA00022490"/>
    </source>
</evidence>
<evidence type="ECO:0000313" key="14">
    <source>
        <dbReference type="Proteomes" id="UP000006251"/>
    </source>
</evidence>
<evidence type="ECO:0000256" key="1">
    <source>
        <dbReference type="ARBA" id="ARBA00004496"/>
    </source>
</evidence>
<dbReference type="Gene3D" id="1.10.10.10">
    <property type="entry name" value="Winged helix-like DNA-binding domain superfamily/Winged helix DNA-binding domain"/>
    <property type="match status" value="1"/>
</dbReference>
<dbReference type="PANTHER" id="PTHR30126:SF25">
    <property type="entry name" value="HTH-TYPE TRANSCRIPTIONAL REGULATOR METR"/>
    <property type="match status" value="1"/>
</dbReference>
<protein>
    <recommendedName>
        <fullName evidence="3">HTH-type transcriptional regulator MetR</fullName>
    </recommendedName>
</protein>
<accession>K6YAC4</accession>
<dbReference type="CDD" id="cd08441">
    <property type="entry name" value="PBP2_MetR"/>
    <property type="match status" value="1"/>
</dbReference>
<dbReference type="InterPro" id="IPR036390">
    <property type="entry name" value="WH_DNA-bd_sf"/>
</dbReference>
<dbReference type="Proteomes" id="UP000006251">
    <property type="component" value="Unassembled WGS sequence"/>
</dbReference>
<dbReference type="GO" id="GO:0000976">
    <property type="term" value="F:transcription cis-regulatory region binding"/>
    <property type="evidence" value="ECO:0007669"/>
    <property type="project" value="TreeGrafter"/>
</dbReference>
<organism evidence="13 14">
    <name type="scientific">Brumicola pallidula DSM 14239 = ACAM 615</name>
    <dbReference type="NCBI Taxonomy" id="1121922"/>
    <lineage>
        <taxon>Bacteria</taxon>
        <taxon>Pseudomonadati</taxon>
        <taxon>Pseudomonadota</taxon>
        <taxon>Gammaproteobacteria</taxon>
        <taxon>Alteromonadales</taxon>
        <taxon>Alteromonadaceae</taxon>
        <taxon>Brumicola</taxon>
    </lineage>
</organism>
<keyword evidence="9" id="KW-0010">Activator</keyword>
<evidence type="ECO:0000256" key="5">
    <source>
        <dbReference type="ARBA" id="ARBA00022491"/>
    </source>
</evidence>
<dbReference type="PANTHER" id="PTHR30126">
    <property type="entry name" value="HTH-TYPE TRANSCRIPTIONAL REGULATOR"/>
    <property type="match status" value="1"/>
</dbReference>
<proteinExistence type="inferred from homology"/>
<evidence type="ECO:0000256" key="6">
    <source>
        <dbReference type="ARBA" id="ARBA00022605"/>
    </source>
</evidence>
<keyword evidence="10" id="KW-0804">Transcription</keyword>
<gene>
    <name evidence="13" type="primary">metR</name>
    <name evidence="13" type="ORF">GPAL_2848</name>
</gene>
<evidence type="ECO:0000256" key="3">
    <source>
        <dbReference type="ARBA" id="ARBA00019365"/>
    </source>
</evidence>
<dbReference type="GO" id="GO:0003700">
    <property type="term" value="F:DNA-binding transcription factor activity"/>
    <property type="evidence" value="ECO:0007669"/>
    <property type="project" value="InterPro"/>
</dbReference>
<comment type="similarity">
    <text evidence="2">Belongs to the LysR transcriptional regulatory family.</text>
</comment>